<feature type="domain" description="DUF11" evidence="1">
    <location>
        <begin position="771"/>
        <end position="874"/>
    </location>
</feature>
<dbReference type="EMBL" id="CP007032">
    <property type="protein sequence ID" value="AHF06143.1"/>
    <property type="molecule type" value="Genomic_DNA"/>
</dbReference>
<feature type="domain" description="DUF11" evidence="1">
    <location>
        <begin position="1032"/>
        <end position="1120"/>
    </location>
</feature>
<accession>W0E9E1</accession>
<dbReference type="InterPro" id="IPR051172">
    <property type="entry name" value="Chlamydia_OmcB"/>
</dbReference>
<dbReference type="SUPFAM" id="SSF49401">
    <property type="entry name" value="Bacterial adhesins"/>
    <property type="match status" value="3"/>
</dbReference>
<keyword evidence="4" id="KW-1185">Reference proteome</keyword>
<organism evidence="3 4">
    <name type="scientific">Desulfitobacterium metallireducens DSM 15288</name>
    <dbReference type="NCBI Taxonomy" id="871968"/>
    <lineage>
        <taxon>Bacteria</taxon>
        <taxon>Bacillati</taxon>
        <taxon>Bacillota</taxon>
        <taxon>Clostridia</taxon>
        <taxon>Eubacteriales</taxon>
        <taxon>Desulfitobacteriaceae</taxon>
        <taxon>Desulfitobacterium</taxon>
    </lineage>
</organism>
<evidence type="ECO:0000259" key="2">
    <source>
        <dbReference type="Pfam" id="PF12673"/>
    </source>
</evidence>
<feature type="domain" description="DUF11" evidence="1">
    <location>
        <begin position="904"/>
        <end position="1006"/>
    </location>
</feature>
<feature type="domain" description="DUF11" evidence="1">
    <location>
        <begin position="1163"/>
        <end position="1251"/>
    </location>
</feature>
<feature type="domain" description="DUF11" evidence="1">
    <location>
        <begin position="1950"/>
        <end position="2040"/>
    </location>
</feature>
<dbReference type="PANTHER" id="PTHR34819:SF3">
    <property type="entry name" value="CELL SURFACE PROTEIN"/>
    <property type="match status" value="1"/>
</dbReference>
<evidence type="ECO:0008006" key="5">
    <source>
        <dbReference type="Google" id="ProtNLM"/>
    </source>
</evidence>
<dbReference type="KEGG" id="dmt:DESME_03075"/>
<dbReference type="Pfam" id="PF01345">
    <property type="entry name" value="DUF11"/>
    <property type="match status" value="12"/>
</dbReference>
<dbReference type="NCBIfam" id="TIGR01451">
    <property type="entry name" value="B_ant_repeat"/>
    <property type="match status" value="12"/>
</dbReference>
<dbReference type="Proteomes" id="UP000010847">
    <property type="component" value="Chromosome"/>
</dbReference>
<dbReference type="Pfam" id="PF12673">
    <property type="entry name" value="SipL"/>
    <property type="match status" value="1"/>
</dbReference>
<feature type="domain" description="DUF11" evidence="1">
    <location>
        <begin position="1685"/>
        <end position="1788"/>
    </location>
</feature>
<feature type="domain" description="SipL SPOCS" evidence="2">
    <location>
        <begin position="2099"/>
        <end position="2192"/>
    </location>
</feature>
<feature type="domain" description="DUF11" evidence="1">
    <location>
        <begin position="495"/>
        <end position="612"/>
    </location>
</feature>
<dbReference type="STRING" id="871968.DESME_03075"/>
<feature type="domain" description="DUF11" evidence="1">
    <location>
        <begin position="1424"/>
        <end position="1524"/>
    </location>
</feature>
<dbReference type="InterPro" id="IPR001434">
    <property type="entry name" value="OmcB-like_DUF11"/>
</dbReference>
<gene>
    <name evidence="3" type="ORF">DESME_03075</name>
</gene>
<evidence type="ECO:0000313" key="3">
    <source>
        <dbReference type="EMBL" id="AHF06143.1"/>
    </source>
</evidence>
<feature type="domain" description="DUF11" evidence="1">
    <location>
        <begin position="1292"/>
        <end position="1393"/>
    </location>
</feature>
<dbReference type="OrthoDB" id="21834at2"/>
<reference evidence="3 4" key="1">
    <citation type="submission" date="2013-12" db="EMBL/GenBank/DDBJ databases">
        <authorList>
            <consortium name="DOE Joint Genome Institute"/>
            <person name="Smidt H."/>
            <person name="Huntemann M."/>
            <person name="Han J."/>
            <person name="Chen A."/>
            <person name="Kyrpides N."/>
            <person name="Mavromatis K."/>
            <person name="Markowitz V."/>
            <person name="Palaniappan K."/>
            <person name="Ivanova N."/>
            <person name="Schaumberg A."/>
            <person name="Pati A."/>
            <person name="Liolios K."/>
            <person name="Nordberg H.P."/>
            <person name="Cantor M.N."/>
            <person name="Hua S.X."/>
            <person name="Woyke T."/>
        </authorList>
    </citation>
    <scope>NUCLEOTIDE SEQUENCE [LARGE SCALE GENOMIC DNA]</scope>
    <source>
        <strain evidence="4">DSM 15288</strain>
    </source>
</reference>
<dbReference type="InterPro" id="IPR024300">
    <property type="entry name" value="SipL_SPOCS_dom"/>
</dbReference>
<dbReference type="RefSeq" id="WP_006719050.1">
    <property type="nucleotide sequence ID" value="NZ_CP007032.1"/>
</dbReference>
<dbReference type="InterPro" id="IPR047589">
    <property type="entry name" value="DUF11_rpt"/>
</dbReference>
<feature type="domain" description="DUF11" evidence="1">
    <location>
        <begin position="633"/>
        <end position="740"/>
    </location>
</feature>
<dbReference type="HOGENOM" id="CLU_231027_0_0_9"/>
<protein>
    <recommendedName>
        <fullName evidence="5">DUF11 domain-containing protein</fullName>
    </recommendedName>
</protein>
<feature type="domain" description="DUF11" evidence="1">
    <location>
        <begin position="1557"/>
        <end position="1657"/>
    </location>
</feature>
<name>W0E9E1_9FIRM</name>
<dbReference type="eggNOG" id="COG1361">
    <property type="taxonomic scope" value="Bacteria"/>
</dbReference>
<dbReference type="Gene3D" id="2.60.40.740">
    <property type="match status" value="12"/>
</dbReference>
<evidence type="ECO:0000259" key="1">
    <source>
        <dbReference type="Pfam" id="PF01345"/>
    </source>
</evidence>
<sequence length="2217" mass="230894">MAIENFGVGTLIIPMDTAYQNLGMYRAYGLVYRLLSNEIPVKWAIQSGKPFNGTDFTTSATDFQSGTIITSHNYSGGPFIIDSAFAAAAAPFITAWQVANPNVKVHVATAPFSADIAATMQRAPRIAVEAANSGIVTTYLNAAGIPDSNGNLWSAASPGVLSETEIAAGALFGFDLTACRRNAYDILISPHTGTGVWDDPGLKLELNDWLRQGGFLHAMCASIPSIENEAGPFLTQSGIPETDTNKGDTGTFTVDIPDFPTVQAVNTTAPQGLPGGSFQTVYHNTPGLVYNSQTQIIAHFIETKTGKQYDFIMAGPYKNGAGAGKIVYEGGHQYTNSLPYTGSMENMYTRFVLDDVFFAVGKPLMYLEFTTPNPNNELFVGQPNTITFKVVNQGASPALSTGFSVTLAPGMTYNNDATIPPTSIVGQTLTWSPAALGNVPPGTVLTFTANYTPTGVGTVQLATFSTSFGDEQNENFNLNNQCVKATVVTQERPILNVVKEVDKNFATYGDTLTYTVTITNNGNITATNVVFVDPIPAGTTFVPNSVTVVVPPGLPVPVPGDPSVGIPLPNIPPAPAPGSTVVVTFQVTVNTMATPQDVVNQAFVNFQYTVDGTTFSGTAQSNIVTTVIRIGQITLVKSTDKSVVAVGDIITYTVDVTNTGNTVDFNTTFFDNPPAGTNFIPGTVFVNGVNQPGASPIAGIPLGDLSVSTPDSPNVTTVSFQVQVTSIPVPPTLTNTANATFLWRVNPADQPNIPGSGTSNPVVTQVVNPEITIVKSSDIAFANIGDVITYTAVVTNSGDVTANNVIFTDNPPPGTAFVPGSVTVNGNPNPGNPSVGIPLGNMAPGASITVTFQVTATSVPSPNPTTNTATASGSFVIEPTEPPRTLNFESNPVNVTIEQTGTTVIKSVDKAFAEVGETLTYTVVVTNTGTVPANNGVLTDVVPNGTTFIPGTVTIDGAPSGANPNAGIPLPNIPPGGSVTVTFQVTLDTIPTPNPAVNTATFAADYPVNPQNPIDLSFESNPVTTRAEIAQVDVVKSVDNAFAEVGDILTYTLTMTNVGTVPANNAVLTDIVPNGTTFVPGTVTINGVPSGANPAVGVPVGTIPVGGTVTVTFQAQVTSTPVPNPAVNIGTLTAQYPVNPQSPITKEFPSNPVTTQVETAGVNVVKTVNRAVAEIGDVLTYITTITNPGTVPATNVVFTDVTPNGINFVPGTVTVNGFPTAGNPAAGIPLADIPVGGSTTVTFQATVDAIPVPNPAENVSVIQALYPVNPQSPTPKTTESNPAPTQVVIAALNIQKSANPQFVEVGDTVTFTSVISNTGTVPATNVVFNDIVPNGFAFVPGSVTINGAPSGGNPAVGVPVPDIPVGGSVTVTFDATVTFIPVPNPATNLSTVDARFQIEPGQPPVLRNFVSNPVDIKVETAAVDVAKSVDKPFVEVGDIVTYTVIMTNTGTVPANNALLTDVVPNGTTFVPGSVTINGVPSGSNPAVGIPVGTIPVGGFTTVTFQVQVTSLPVPNPTNNMATLVAAFPVNPGLPPVIKNFESNNVQFQVEVAEVTAVKTANKQFIEVGDTVTYTVVVTNTGTVTAQNVNFIDTIPPETTFVPGSVLVDGVPQPGANPLTGVSLGNILPGGSKTVSFVVTVDSLPPNQIITNTGLVQFDVRIDPNGPLLPRETPTNPVETTVEVADINVVKTADKEFVEVGDTVTYTVVVTNTGTVTVDNVIFTDTPPVGTTFIPNSLRVNGVVQPGANPSAGVNIGSIPPGGSKTVSFRVTVDVLPPGGQITNTANVQFEFRINPAGPTQTRTKPSNPVTTNVELVQLQVIKDVDKTVAVVGDTLTYTVSIANTGTVTAMNVVFTDEIPNGTSFVANSVLVNGVAQPGANPEAGIPIGDIPPGGFATVVFSVVVEERPEPPEVVNVAVIDFDVQIIPGGPISHRTQESEPVVTRIERVELTAVKTADKSAVQVGDTLCYTVAVTNTGTVPVENVIFKDQIPAGTTLVANSVTVNGVPKPGANPAVGFSIGTIQPEQTLTVKFCVKIDSMPCPPELINSAVIPFNYRLEPTSPVVTGSITSNEVLTDVGLRPFKQLSVDENLTIPPQKPDIETLLSVMVDVEITSTTITKTPVVTSYEGQQLTGWKLIVEGKLIQKITYIADNERQSVHAAHFEVPFSTFLVLPPDFNTCQHIRVIGIIEDVFSQVVDPRTIFKNVTLRIEGILNCDC</sequence>
<dbReference type="PANTHER" id="PTHR34819">
    <property type="entry name" value="LARGE CYSTEINE-RICH PERIPLASMIC PROTEIN OMCB"/>
    <property type="match status" value="1"/>
</dbReference>
<proteinExistence type="predicted"/>
<dbReference type="InterPro" id="IPR008966">
    <property type="entry name" value="Adhesion_dom_sf"/>
</dbReference>
<evidence type="ECO:0000313" key="4">
    <source>
        <dbReference type="Proteomes" id="UP000010847"/>
    </source>
</evidence>
<feature type="domain" description="DUF11" evidence="1">
    <location>
        <begin position="1818"/>
        <end position="1919"/>
    </location>
</feature>